<evidence type="ECO:0000256" key="2">
    <source>
        <dbReference type="ARBA" id="ARBA00022448"/>
    </source>
</evidence>
<evidence type="ECO:0000256" key="1">
    <source>
        <dbReference type="ARBA" id="ARBA00010062"/>
    </source>
</evidence>
<protein>
    <submittedName>
        <fullName evidence="6">ABC transporter substrate-binding protein</fullName>
    </submittedName>
</protein>
<dbReference type="Proteomes" id="UP000823638">
    <property type="component" value="Unassembled WGS sequence"/>
</dbReference>
<dbReference type="PANTHER" id="PTHR30483">
    <property type="entry name" value="LEUCINE-SPECIFIC-BINDING PROTEIN"/>
    <property type="match status" value="1"/>
</dbReference>
<dbReference type="InterPro" id="IPR028082">
    <property type="entry name" value="Peripla_BP_I"/>
</dbReference>
<dbReference type="InterPro" id="IPR051010">
    <property type="entry name" value="BCAA_transport"/>
</dbReference>
<dbReference type="GO" id="GO:0006865">
    <property type="term" value="P:amino acid transport"/>
    <property type="evidence" value="ECO:0007669"/>
    <property type="project" value="UniProtKB-KW"/>
</dbReference>
<gene>
    <name evidence="6" type="ORF">IAA81_06220</name>
</gene>
<name>A0A9D9HPM4_9SPIR</name>
<sequence>MKLTKKIFFVVTVSLIFATLFVGCAKKEETPTSIKIGGVYPLSGEVALYGIEAKNGVDLAIEEINAAGGILGLPIEHIAEDDEGAPEKSVNAFTKLVSKDNVGIIIGSLTSGCTKAIAPKAQAKGVVQMAPAATADDLTSYGDYIFRVCYSDSFQGSIAGVFSAKNLGSTRAAVLYDNGNDYCVGLYNNFKKSYEENGGTIVIAESYGKDDVDFNAQLTKIKNANPDLVFLPDYYQKVALIVKQLRDAGISTPIVGADGWDGITEKAGSEVLNGYYSAHYSADSGDETVTEFVSKFTEKYGTVPTAFAALGYDSMYVIRDAIERAGTAEPEAVKEALEATDGHYVTGDITFDENHNPVKTLVMLEIVEKDGKLTTEFNTLVEP</sequence>
<dbReference type="SUPFAM" id="SSF53822">
    <property type="entry name" value="Periplasmic binding protein-like I"/>
    <property type="match status" value="1"/>
</dbReference>
<dbReference type="InterPro" id="IPR000709">
    <property type="entry name" value="Leu_Ile_Val-bd"/>
</dbReference>
<dbReference type="InterPro" id="IPR028081">
    <property type="entry name" value="Leu-bd"/>
</dbReference>
<comment type="similarity">
    <text evidence="1">Belongs to the leucine-binding protein family.</text>
</comment>
<keyword evidence="3" id="KW-0732">Signal</keyword>
<dbReference type="CDD" id="cd06347">
    <property type="entry name" value="PBP1_ABC_LivK_ligand_binding-like"/>
    <property type="match status" value="1"/>
</dbReference>
<dbReference type="PANTHER" id="PTHR30483:SF6">
    <property type="entry name" value="PERIPLASMIC BINDING PROTEIN OF ABC TRANSPORTER FOR NATURAL AMINO ACIDS"/>
    <property type="match status" value="1"/>
</dbReference>
<dbReference type="PRINTS" id="PR00337">
    <property type="entry name" value="LEUILEVALBP"/>
</dbReference>
<organism evidence="6 7">
    <name type="scientific">Candidatus Gallitreponema excrementavium</name>
    <dbReference type="NCBI Taxonomy" id="2840840"/>
    <lineage>
        <taxon>Bacteria</taxon>
        <taxon>Pseudomonadati</taxon>
        <taxon>Spirochaetota</taxon>
        <taxon>Spirochaetia</taxon>
        <taxon>Spirochaetales</taxon>
        <taxon>Candidatus Gallitreponema</taxon>
    </lineage>
</organism>
<evidence type="ECO:0000256" key="3">
    <source>
        <dbReference type="ARBA" id="ARBA00022729"/>
    </source>
</evidence>
<reference evidence="6" key="1">
    <citation type="submission" date="2020-10" db="EMBL/GenBank/DDBJ databases">
        <authorList>
            <person name="Gilroy R."/>
        </authorList>
    </citation>
    <scope>NUCLEOTIDE SEQUENCE</scope>
    <source>
        <strain evidence="6">10532</strain>
    </source>
</reference>
<dbReference type="EMBL" id="JADIMM010000079">
    <property type="protein sequence ID" value="MBO8457806.1"/>
    <property type="molecule type" value="Genomic_DNA"/>
</dbReference>
<evidence type="ECO:0000313" key="6">
    <source>
        <dbReference type="EMBL" id="MBO8457806.1"/>
    </source>
</evidence>
<reference evidence="6" key="2">
    <citation type="journal article" date="2021" name="PeerJ">
        <title>Extensive microbial diversity within the chicken gut microbiome revealed by metagenomics and culture.</title>
        <authorList>
            <person name="Gilroy R."/>
            <person name="Ravi A."/>
            <person name="Getino M."/>
            <person name="Pursley I."/>
            <person name="Horton D.L."/>
            <person name="Alikhan N.F."/>
            <person name="Baker D."/>
            <person name="Gharbi K."/>
            <person name="Hall N."/>
            <person name="Watson M."/>
            <person name="Adriaenssens E.M."/>
            <person name="Foster-Nyarko E."/>
            <person name="Jarju S."/>
            <person name="Secka A."/>
            <person name="Antonio M."/>
            <person name="Oren A."/>
            <person name="Chaudhuri R.R."/>
            <person name="La Ragione R."/>
            <person name="Hildebrand F."/>
            <person name="Pallen M.J."/>
        </authorList>
    </citation>
    <scope>NUCLEOTIDE SEQUENCE</scope>
    <source>
        <strain evidence="6">10532</strain>
    </source>
</reference>
<dbReference type="PROSITE" id="PS51257">
    <property type="entry name" value="PROKAR_LIPOPROTEIN"/>
    <property type="match status" value="1"/>
</dbReference>
<dbReference type="Pfam" id="PF13458">
    <property type="entry name" value="Peripla_BP_6"/>
    <property type="match status" value="1"/>
</dbReference>
<keyword evidence="4" id="KW-0029">Amino-acid transport</keyword>
<dbReference type="Gene3D" id="3.40.50.2300">
    <property type="match status" value="2"/>
</dbReference>
<accession>A0A9D9HPM4</accession>
<dbReference type="AlphaFoldDB" id="A0A9D9HPM4"/>
<feature type="domain" description="Leucine-binding protein" evidence="5">
    <location>
        <begin position="33"/>
        <end position="370"/>
    </location>
</feature>
<evidence type="ECO:0000256" key="4">
    <source>
        <dbReference type="ARBA" id="ARBA00022970"/>
    </source>
</evidence>
<evidence type="ECO:0000259" key="5">
    <source>
        <dbReference type="Pfam" id="PF13458"/>
    </source>
</evidence>
<evidence type="ECO:0000313" key="7">
    <source>
        <dbReference type="Proteomes" id="UP000823638"/>
    </source>
</evidence>
<keyword evidence="2" id="KW-0813">Transport</keyword>
<proteinExistence type="inferred from homology"/>
<comment type="caution">
    <text evidence="6">The sequence shown here is derived from an EMBL/GenBank/DDBJ whole genome shotgun (WGS) entry which is preliminary data.</text>
</comment>